<dbReference type="Pfam" id="PF12006">
    <property type="entry name" value="DUF3500"/>
    <property type="match status" value="1"/>
</dbReference>
<gene>
    <name evidence="1" type="ORF">SAMN02745124_04249</name>
</gene>
<reference evidence="1 2" key="1">
    <citation type="submission" date="2016-11" db="EMBL/GenBank/DDBJ databases">
        <authorList>
            <person name="Jaros S."/>
            <person name="Januszkiewicz K."/>
            <person name="Wedrychowicz H."/>
        </authorList>
    </citation>
    <scope>NUCLEOTIDE SEQUENCE [LARGE SCALE GENOMIC DNA]</scope>
    <source>
        <strain evidence="1 2">DSM 9705</strain>
    </source>
</reference>
<dbReference type="OrthoDB" id="581140at2"/>
<evidence type="ECO:0000313" key="1">
    <source>
        <dbReference type="EMBL" id="SHI13485.1"/>
    </source>
</evidence>
<protein>
    <recommendedName>
        <fullName evidence="3">DUF3500 domain-containing protein</fullName>
    </recommendedName>
</protein>
<dbReference type="STRING" id="1121409.SAMN02745124_04249"/>
<name>A0A1M5YN33_9BACT</name>
<keyword evidence="2" id="KW-1185">Reference proteome</keyword>
<dbReference type="PANTHER" id="PTHR37489">
    <property type="entry name" value="DUF3500 DOMAIN-CONTAINING PROTEIN"/>
    <property type="match status" value="1"/>
</dbReference>
<organism evidence="1 2">
    <name type="scientific">Desulfofustis glycolicus DSM 9705</name>
    <dbReference type="NCBI Taxonomy" id="1121409"/>
    <lineage>
        <taxon>Bacteria</taxon>
        <taxon>Pseudomonadati</taxon>
        <taxon>Thermodesulfobacteriota</taxon>
        <taxon>Desulfobulbia</taxon>
        <taxon>Desulfobulbales</taxon>
        <taxon>Desulfocapsaceae</taxon>
        <taxon>Desulfofustis</taxon>
    </lineage>
</organism>
<dbReference type="PANTHER" id="PTHR37489:SF1">
    <property type="entry name" value="DUF3500 DOMAIN-CONTAINING PROTEIN"/>
    <property type="match status" value="1"/>
</dbReference>
<sequence length="334" mass="37015">MHLFHGNNRMDMAAAPQTAKQMVLTATAFLGSLEDEQRRQVVWGVNEAERYTWDYRPVPRQGLSFAEMDSGQQLRACALLASGLSREGTITALGIMSLEKILGDLEGSSMKHQRNPEQYFVTIFGEPASNEAWGGRIEGHHLSLNFLIVGGRSVACTPNFFGANPAKVPEGPLAGFRTLPIEEDAARQLVAAFDVNQSQQAVISDTAPPDIITRWDPHVRLDDPAGIAAAALQEDQRHLLLRLIDVYLGRMTAEVADNQMDAIDCQGIGAVHFAWAGSRTPGTPHYYRLHGPHFLVEYDNTQNNANHIHSVWRDFERDWGKDLLREHFAAAHSG</sequence>
<dbReference type="Proteomes" id="UP000184139">
    <property type="component" value="Unassembled WGS sequence"/>
</dbReference>
<dbReference type="EMBL" id="FQXS01000045">
    <property type="protein sequence ID" value="SHI13485.1"/>
    <property type="molecule type" value="Genomic_DNA"/>
</dbReference>
<accession>A0A1M5YN33</accession>
<proteinExistence type="predicted"/>
<dbReference type="InterPro" id="IPR021889">
    <property type="entry name" value="DUF3500"/>
</dbReference>
<evidence type="ECO:0000313" key="2">
    <source>
        <dbReference type="Proteomes" id="UP000184139"/>
    </source>
</evidence>
<evidence type="ECO:0008006" key="3">
    <source>
        <dbReference type="Google" id="ProtNLM"/>
    </source>
</evidence>
<dbReference type="AlphaFoldDB" id="A0A1M5YN33"/>
<dbReference type="RefSeq" id="WP_084540825.1">
    <property type="nucleotide sequence ID" value="NZ_FQXS01000045.1"/>
</dbReference>